<dbReference type="Gene3D" id="1.10.10.10">
    <property type="entry name" value="Winged helix-like DNA-binding domain superfamily/Winged helix DNA-binding domain"/>
    <property type="match status" value="1"/>
</dbReference>
<dbReference type="InterPro" id="IPR000835">
    <property type="entry name" value="HTH_MarR-typ"/>
</dbReference>
<dbReference type="InterPro" id="IPR011991">
    <property type="entry name" value="ArsR-like_HTH"/>
</dbReference>
<dbReference type="SUPFAM" id="SSF46785">
    <property type="entry name" value="Winged helix' DNA-binding domain"/>
    <property type="match status" value="1"/>
</dbReference>
<dbReference type="CDD" id="cd00090">
    <property type="entry name" value="HTH_ARSR"/>
    <property type="match status" value="1"/>
</dbReference>
<dbReference type="InterPro" id="IPR039422">
    <property type="entry name" value="MarR/SlyA-like"/>
</dbReference>
<dbReference type="PANTHER" id="PTHR33164">
    <property type="entry name" value="TRANSCRIPTIONAL REGULATOR, MARR FAMILY"/>
    <property type="match status" value="1"/>
</dbReference>
<gene>
    <name evidence="2" type="ORF">KSF_083140</name>
</gene>
<dbReference type="PANTHER" id="PTHR33164:SF43">
    <property type="entry name" value="HTH-TYPE TRANSCRIPTIONAL REPRESSOR YETL"/>
    <property type="match status" value="1"/>
</dbReference>
<dbReference type="InterPro" id="IPR036388">
    <property type="entry name" value="WH-like_DNA-bd_sf"/>
</dbReference>
<dbReference type="GO" id="GO:0003700">
    <property type="term" value="F:DNA-binding transcription factor activity"/>
    <property type="evidence" value="ECO:0007669"/>
    <property type="project" value="InterPro"/>
</dbReference>
<protein>
    <recommendedName>
        <fullName evidence="1">HTH marR-type domain-containing protein</fullName>
    </recommendedName>
</protein>
<evidence type="ECO:0000313" key="3">
    <source>
        <dbReference type="Proteomes" id="UP000597444"/>
    </source>
</evidence>
<reference evidence="2" key="1">
    <citation type="submission" date="2020-10" db="EMBL/GenBank/DDBJ databases">
        <title>Taxonomic study of unclassified bacteria belonging to the class Ktedonobacteria.</title>
        <authorList>
            <person name="Yabe S."/>
            <person name="Wang C.M."/>
            <person name="Zheng Y."/>
            <person name="Sakai Y."/>
            <person name="Cavaletti L."/>
            <person name="Monciardini P."/>
            <person name="Donadio S."/>
        </authorList>
    </citation>
    <scope>NUCLEOTIDE SEQUENCE</scope>
    <source>
        <strain evidence="2">ID150040</strain>
    </source>
</reference>
<dbReference type="Proteomes" id="UP000597444">
    <property type="component" value="Unassembled WGS sequence"/>
</dbReference>
<dbReference type="AlphaFoldDB" id="A0A8J3IY89"/>
<dbReference type="InterPro" id="IPR036390">
    <property type="entry name" value="WH_DNA-bd_sf"/>
</dbReference>
<dbReference type="GO" id="GO:0006950">
    <property type="term" value="P:response to stress"/>
    <property type="evidence" value="ECO:0007669"/>
    <property type="project" value="TreeGrafter"/>
</dbReference>
<comment type="caution">
    <text evidence="2">The sequence shown here is derived from an EMBL/GenBank/DDBJ whole genome shotgun (WGS) entry which is preliminary data.</text>
</comment>
<feature type="domain" description="HTH marR-type" evidence="1">
    <location>
        <begin position="2"/>
        <end position="136"/>
    </location>
</feature>
<proteinExistence type="predicted"/>
<dbReference type="EMBL" id="BNJK01000002">
    <property type="protein sequence ID" value="GHO98266.1"/>
    <property type="molecule type" value="Genomic_DNA"/>
</dbReference>
<evidence type="ECO:0000313" key="2">
    <source>
        <dbReference type="EMBL" id="GHO98266.1"/>
    </source>
</evidence>
<dbReference type="PROSITE" id="PS50995">
    <property type="entry name" value="HTH_MARR_2"/>
    <property type="match status" value="1"/>
</dbReference>
<sequence length="145" mass="16659">MNTEAFMHLFSLVSKRSKEVCEQRLQHFGVHAGQQFLLELLWERPEGLTVGEIADELAVEAPSITRTVQRMARQDLVEKHSHPTDARQVIVKLTAKGRALQQNVPQAMMEYEEHMLKDISEVERAFLMRLLKQMLNNLEDSPPAP</sequence>
<evidence type="ECO:0000259" key="1">
    <source>
        <dbReference type="PROSITE" id="PS50995"/>
    </source>
</evidence>
<accession>A0A8J3IY89</accession>
<dbReference type="Pfam" id="PF12802">
    <property type="entry name" value="MarR_2"/>
    <property type="match status" value="1"/>
</dbReference>
<organism evidence="2 3">
    <name type="scientific">Reticulibacter mediterranei</name>
    <dbReference type="NCBI Taxonomy" id="2778369"/>
    <lineage>
        <taxon>Bacteria</taxon>
        <taxon>Bacillati</taxon>
        <taxon>Chloroflexota</taxon>
        <taxon>Ktedonobacteria</taxon>
        <taxon>Ktedonobacterales</taxon>
        <taxon>Reticulibacteraceae</taxon>
        <taxon>Reticulibacter</taxon>
    </lineage>
</organism>
<name>A0A8J3IY89_9CHLR</name>
<keyword evidence="3" id="KW-1185">Reference proteome</keyword>
<dbReference type="PRINTS" id="PR00598">
    <property type="entry name" value="HTHMARR"/>
</dbReference>
<dbReference type="SMART" id="SM00347">
    <property type="entry name" value="HTH_MARR"/>
    <property type="match status" value="1"/>
</dbReference>